<keyword evidence="2" id="KW-1185">Reference proteome</keyword>
<reference evidence="2" key="1">
    <citation type="journal article" date="2022" name="Mol. Ecol. Resour.">
        <title>The genomes of chicory, endive, great burdock and yacon provide insights into Asteraceae palaeo-polyploidization history and plant inulin production.</title>
        <authorList>
            <person name="Fan W."/>
            <person name="Wang S."/>
            <person name="Wang H."/>
            <person name="Wang A."/>
            <person name="Jiang F."/>
            <person name="Liu H."/>
            <person name="Zhao H."/>
            <person name="Xu D."/>
            <person name="Zhang Y."/>
        </authorList>
    </citation>
    <scope>NUCLEOTIDE SEQUENCE [LARGE SCALE GENOMIC DNA]</scope>
    <source>
        <strain evidence="2">cv. Niubang</strain>
    </source>
</reference>
<reference evidence="1 2" key="2">
    <citation type="journal article" date="2022" name="Mol. Ecol. Resour.">
        <title>The genomes of chicory, endive, great burdock and yacon provide insights into Asteraceae paleo-polyploidization history and plant inulin production.</title>
        <authorList>
            <person name="Fan W."/>
            <person name="Wang S."/>
            <person name="Wang H."/>
            <person name="Wang A."/>
            <person name="Jiang F."/>
            <person name="Liu H."/>
            <person name="Zhao H."/>
            <person name="Xu D."/>
            <person name="Zhang Y."/>
        </authorList>
    </citation>
    <scope>NUCLEOTIDE SEQUENCE [LARGE SCALE GENOMIC DNA]</scope>
    <source>
        <strain evidence="2">cv. Niubang</strain>
    </source>
</reference>
<accession>A0ACB8ZLR9</accession>
<comment type="caution">
    <text evidence="1">The sequence shown here is derived from an EMBL/GenBank/DDBJ whole genome shotgun (WGS) entry which is preliminary data.</text>
</comment>
<gene>
    <name evidence="1" type="ORF">L6452_29835</name>
</gene>
<proteinExistence type="predicted"/>
<name>A0ACB8ZLR9_ARCLA</name>
<sequence length="106" mass="12188">MYTKGRLVAGSHNRNEFVLINADEVERVKLWAATSGKALSKASINLFCAFKMLPCLRFNKENIKFHIKVQNLISHTQKYAPREVYKNKKYLPLDLHSKKPEPSADV</sequence>
<evidence type="ECO:0000313" key="2">
    <source>
        <dbReference type="Proteomes" id="UP001055879"/>
    </source>
</evidence>
<organism evidence="1 2">
    <name type="scientific">Arctium lappa</name>
    <name type="common">Greater burdock</name>
    <name type="synonym">Lappa major</name>
    <dbReference type="NCBI Taxonomy" id="4217"/>
    <lineage>
        <taxon>Eukaryota</taxon>
        <taxon>Viridiplantae</taxon>
        <taxon>Streptophyta</taxon>
        <taxon>Embryophyta</taxon>
        <taxon>Tracheophyta</taxon>
        <taxon>Spermatophyta</taxon>
        <taxon>Magnoliopsida</taxon>
        <taxon>eudicotyledons</taxon>
        <taxon>Gunneridae</taxon>
        <taxon>Pentapetalae</taxon>
        <taxon>asterids</taxon>
        <taxon>campanulids</taxon>
        <taxon>Asterales</taxon>
        <taxon>Asteraceae</taxon>
        <taxon>Carduoideae</taxon>
        <taxon>Cardueae</taxon>
        <taxon>Arctiinae</taxon>
        <taxon>Arctium</taxon>
    </lineage>
</organism>
<evidence type="ECO:0000313" key="1">
    <source>
        <dbReference type="EMBL" id="KAI3697090.1"/>
    </source>
</evidence>
<dbReference type="Proteomes" id="UP001055879">
    <property type="component" value="Linkage Group LG10"/>
</dbReference>
<dbReference type="EMBL" id="CM042056">
    <property type="protein sequence ID" value="KAI3697090.1"/>
    <property type="molecule type" value="Genomic_DNA"/>
</dbReference>
<protein>
    <submittedName>
        <fullName evidence="1">Uncharacterized protein</fullName>
    </submittedName>
</protein>